<dbReference type="InterPro" id="IPR036291">
    <property type="entry name" value="NAD(P)-bd_dom_sf"/>
</dbReference>
<dbReference type="Gene3D" id="3.40.50.720">
    <property type="entry name" value="NAD(P)-binding Rossmann-like Domain"/>
    <property type="match status" value="1"/>
</dbReference>
<name>A0A7W8ECE9_9ACTN</name>
<organism evidence="1 2">
    <name type="scientific">Nonomuraea endophytica</name>
    <dbReference type="NCBI Taxonomy" id="714136"/>
    <lineage>
        <taxon>Bacteria</taxon>
        <taxon>Bacillati</taxon>
        <taxon>Actinomycetota</taxon>
        <taxon>Actinomycetes</taxon>
        <taxon>Streptosporangiales</taxon>
        <taxon>Streptosporangiaceae</taxon>
        <taxon>Nonomuraea</taxon>
    </lineage>
</organism>
<dbReference type="Gene3D" id="3.90.25.10">
    <property type="entry name" value="UDP-galactose 4-epimerase, domain 1"/>
    <property type="match status" value="1"/>
</dbReference>
<dbReference type="InterPro" id="IPR051604">
    <property type="entry name" value="Ergot_Alk_Oxidoreductase"/>
</dbReference>
<reference evidence="1 2" key="1">
    <citation type="submission" date="2020-08" db="EMBL/GenBank/DDBJ databases">
        <title>Genomic Encyclopedia of Type Strains, Phase IV (KMG-IV): sequencing the most valuable type-strain genomes for metagenomic binning, comparative biology and taxonomic classification.</title>
        <authorList>
            <person name="Goeker M."/>
        </authorList>
    </citation>
    <scope>NUCLEOTIDE SEQUENCE [LARGE SCALE GENOMIC DNA]</scope>
    <source>
        <strain evidence="1 2">DSM 45385</strain>
    </source>
</reference>
<dbReference type="SUPFAM" id="SSF51735">
    <property type="entry name" value="NAD(P)-binding Rossmann-fold domains"/>
    <property type="match status" value="1"/>
</dbReference>
<keyword evidence="2" id="KW-1185">Reference proteome</keyword>
<comment type="caution">
    <text evidence="1">The sequence shown here is derived from an EMBL/GenBank/DDBJ whole genome shotgun (WGS) entry which is preliminary data.</text>
</comment>
<proteinExistence type="predicted"/>
<evidence type="ECO:0000313" key="2">
    <source>
        <dbReference type="Proteomes" id="UP000568380"/>
    </source>
</evidence>
<gene>
    <name evidence="1" type="ORF">HNR40_000816</name>
</gene>
<accession>A0A7W8ECE9</accession>
<dbReference type="PANTHER" id="PTHR43162:SF1">
    <property type="entry name" value="PRESTALK A DIFFERENTIATION PROTEIN A"/>
    <property type="match status" value="1"/>
</dbReference>
<dbReference type="PANTHER" id="PTHR43162">
    <property type="match status" value="1"/>
</dbReference>
<dbReference type="RefSeq" id="WP_184958430.1">
    <property type="nucleotide sequence ID" value="NZ_JACHIN010000001.1"/>
</dbReference>
<evidence type="ECO:0000313" key="1">
    <source>
        <dbReference type="EMBL" id="MBB5075370.1"/>
    </source>
</evidence>
<sequence>MTNNTTLVLGSNGKTGRRVVERLEAMGLDVRKGSRPAFDWEDDSTWAPIVRDVHAVYITYYPDLAFPGALDRIRTFTEIAVAAGVRRLVLLSGRNEELAQEAEQVVLGAGVEATVVRCSWFMQNFDEGWLLEPVLSGTIALPAGEVTEPFVDVEDIADVATAALTQDGHAGKVYELTGPRLISFAEAAAQISAATGREVAYVSVTPEEFAAGAIAAGVPEDEAHGLNALFAEVLDGRNENLADGVRQALGRPARDFTEYAKQAAPAWKV</sequence>
<dbReference type="AlphaFoldDB" id="A0A7W8ECE9"/>
<dbReference type="EMBL" id="JACHIN010000001">
    <property type="protein sequence ID" value="MBB5075370.1"/>
    <property type="molecule type" value="Genomic_DNA"/>
</dbReference>
<protein>
    <submittedName>
        <fullName evidence="1">Uncharacterized protein YbjT (DUF2867 family)</fullName>
    </submittedName>
</protein>
<dbReference type="Proteomes" id="UP000568380">
    <property type="component" value="Unassembled WGS sequence"/>
</dbReference>